<evidence type="ECO:0000313" key="9">
    <source>
        <dbReference type="Proteomes" id="UP000803884"/>
    </source>
</evidence>
<comment type="caution">
    <text evidence="8">The sequence shown here is derived from an EMBL/GenBank/DDBJ whole genome shotgun (WGS) entry which is preliminary data.</text>
</comment>
<dbReference type="CDD" id="cd03386">
    <property type="entry name" value="PAP2_Aur1_like"/>
    <property type="match status" value="1"/>
</dbReference>
<dbReference type="PANTHER" id="PTHR31310:SF10">
    <property type="entry name" value="INOSITOLPHOSPHOTRANSFERASE AUR1_IPT1 DOMAIN-CONTAINING PROTEIN"/>
    <property type="match status" value="1"/>
</dbReference>
<feature type="region of interest" description="Disordered" evidence="5">
    <location>
        <begin position="54"/>
        <end position="73"/>
    </location>
</feature>
<dbReference type="PANTHER" id="PTHR31310">
    <property type="match status" value="1"/>
</dbReference>
<comment type="subcellular location">
    <subcellularLocation>
        <location evidence="1">Membrane</location>
        <topology evidence="1">Multi-pass membrane protein</topology>
    </subcellularLocation>
</comment>
<dbReference type="EMBL" id="JAAQHG020000006">
    <property type="protein sequence ID" value="KAL1588722.1"/>
    <property type="molecule type" value="Genomic_DNA"/>
</dbReference>
<keyword evidence="2 6" id="KW-0812">Transmembrane</keyword>
<proteinExistence type="predicted"/>
<accession>A0AB34KXB5</accession>
<feature type="domain" description="Inositolphosphotransferase Aur1/Ipt1" evidence="7">
    <location>
        <begin position="175"/>
        <end position="300"/>
    </location>
</feature>
<evidence type="ECO:0000256" key="3">
    <source>
        <dbReference type="ARBA" id="ARBA00022989"/>
    </source>
</evidence>
<feature type="transmembrane region" description="Helical" evidence="6">
    <location>
        <begin position="320"/>
        <end position="341"/>
    </location>
</feature>
<feature type="transmembrane region" description="Helical" evidence="6">
    <location>
        <begin position="347"/>
        <end position="371"/>
    </location>
</feature>
<gene>
    <name evidence="8" type="ORF">WHR41_02658</name>
</gene>
<evidence type="ECO:0000313" key="8">
    <source>
        <dbReference type="EMBL" id="KAL1588722.1"/>
    </source>
</evidence>
<dbReference type="RefSeq" id="XP_069231827.1">
    <property type="nucleotide sequence ID" value="XM_069371264.1"/>
</dbReference>
<organism evidence="8 9">
    <name type="scientific">Cladosporium halotolerans</name>
    <dbReference type="NCBI Taxonomy" id="1052096"/>
    <lineage>
        <taxon>Eukaryota</taxon>
        <taxon>Fungi</taxon>
        <taxon>Dikarya</taxon>
        <taxon>Ascomycota</taxon>
        <taxon>Pezizomycotina</taxon>
        <taxon>Dothideomycetes</taxon>
        <taxon>Dothideomycetidae</taxon>
        <taxon>Cladosporiales</taxon>
        <taxon>Cladosporiaceae</taxon>
        <taxon>Cladosporium</taxon>
    </lineage>
</organism>
<feature type="transmembrane region" description="Helical" evidence="6">
    <location>
        <begin position="196"/>
        <end position="216"/>
    </location>
</feature>
<keyword evidence="4 6" id="KW-0472">Membrane</keyword>
<dbReference type="Pfam" id="PF14378">
    <property type="entry name" value="PAP2_3"/>
    <property type="match status" value="1"/>
</dbReference>
<name>A0AB34KXB5_9PEZI</name>
<evidence type="ECO:0000256" key="4">
    <source>
        <dbReference type="ARBA" id="ARBA00023136"/>
    </source>
</evidence>
<dbReference type="AlphaFoldDB" id="A0AB34KXB5"/>
<feature type="transmembrane region" description="Helical" evidence="6">
    <location>
        <begin position="287"/>
        <end position="308"/>
    </location>
</feature>
<dbReference type="GeneID" id="96004102"/>
<evidence type="ECO:0000256" key="6">
    <source>
        <dbReference type="SAM" id="Phobius"/>
    </source>
</evidence>
<evidence type="ECO:0000256" key="2">
    <source>
        <dbReference type="ARBA" id="ARBA00022692"/>
    </source>
</evidence>
<sequence length="411" mass="46781">MTSESPALGKPQSQSREWFEPLIVVSIMIGSLIINRHRDFSIFQKKRRATYERSQSADSLLSGSDRESDDETIGDNLRSEKSFLGQRQTIWGVQLDTSRFAGNLHSRILQKYPFLIEMFYWALNYVVYTMTKKIASHMYALQGAHEVTELAQKHALDILWFEHDSVFRFLFPFKEVSVQKYFLENHQSILTAFNQLYSLVHIPGTVAFLSWYYFVAPNHNAFATVRRTITLGNFAAFFVFAFYPCMPPRLLPESYGFQDTVRQENAESVWVKSSNVNQLAAMPSLHFTYAFTIGCTFLYHSGLLPALLGKARRQSRLSALAGAAYALAALAYPLLVLLIIVTTANHFWLDAAVATLSVTLSFFANKLWLVLQPMELLLQLLLRVEKPVPTTGLHRRMDARAESRGRAPSLV</sequence>
<keyword evidence="9" id="KW-1185">Reference proteome</keyword>
<dbReference type="InterPro" id="IPR026841">
    <property type="entry name" value="Aur1/Ipt1"/>
</dbReference>
<dbReference type="GO" id="GO:0016020">
    <property type="term" value="C:membrane"/>
    <property type="evidence" value="ECO:0007669"/>
    <property type="project" value="UniProtKB-SubCell"/>
</dbReference>
<dbReference type="Proteomes" id="UP000803884">
    <property type="component" value="Unassembled WGS sequence"/>
</dbReference>
<dbReference type="InterPro" id="IPR052185">
    <property type="entry name" value="IPC_Synthase-Related"/>
</dbReference>
<evidence type="ECO:0000259" key="7">
    <source>
        <dbReference type="Pfam" id="PF14378"/>
    </source>
</evidence>
<evidence type="ECO:0000256" key="1">
    <source>
        <dbReference type="ARBA" id="ARBA00004141"/>
    </source>
</evidence>
<evidence type="ECO:0000256" key="5">
    <source>
        <dbReference type="SAM" id="MobiDB-lite"/>
    </source>
</evidence>
<reference evidence="8 9" key="1">
    <citation type="journal article" date="2020" name="Microbiol. Resour. Announc.">
        <title>Draft Genome Sequence of a Cladosporium Species Isolated from the Mesophotic Ascidian Didemnum maculosum.</title>
        <authorList>
            <person name="Gioti A."/>
            <person name="Siaperas R."/>
            <person name="Nikolaivits E."/>
            <person name="Le Goff G."/>
            <person name="Ouazzani J."/>
            <person name="Kotoulas G."/>
            <person name="Topakas E."/>
        </authorList>
    </citation>
    <scope>NUCLEOTIDE SEQUENCE [LARGE SCALE GENOMIC DNA]</scope>
    <source>
        <strain evidence="8 9">TM138-S3</strain>
    </source>
</reference>
<feature type="transmembrane region" description="Helical" evidence="6">
    <location>
        <begin position="228"/>
        <end position="246"/>
    </location>
</feature>
<keyword evidence="3 6" id="KW-1133">Transmembrane helix</keyword>
<protein>
    <recommendedName>
        <fullName evidence="7">Inositolphosphotransferase Aur1/Ipt1 domain-containing protein</fullName>
    </recommendedName>
</protein>